<dbReference type="CDD" id="cd00198">
    <property type="entry name" value="vWFA"/>
    <property type="match status" value="1"/>
</dbReference>
<feature type="compositionally biased region" description="Basic and acidic residues" evidence="1">
    <location>
        <begin position="325"/>
        <end position="342"/>
    </location>
</feature>
<dbReference type="EMBL" id="ABCS01000063">
    <property type="protein sequence ID" value="EDM76520.1"/>
    <property type="molecule type" value="Genomic_DNA"/>
</dbReference>
<dbReference type="PROSITE" id="PS50234">
    <property type="entry name" value="VWFA"/>
    <property type="match status" value="1"/>
</dbReference>
<evidence type="ECO:0000256" key="1">
    <source>
        <dbReference type="SAM" id="MobiDB-lite"/>
    </source>
</evidence>
<evidence type="ECO:0000256" key="2">
    <source>
        <dbReference type="SAM" id="SignalP"/>
    </source>
</evidence>
<dbReference type="Proteomes" id="UP000005801">
    <property type="component" value="Unassembled WGS sequence"/>
</dbReference>
<dbReference type="STRING" id="391625.PPSIR1_23234"/>
<dbReference type="InterPro" id="IPR036465">
    <property type="entry name" value="vWFA_dom_sf"/>
</dbReference>
<dbReference type="AlphaFoldDB" id="A6GC71"/>
<dbReference type="InterPro" id="IPR002035">
    <property type="entry name" value="VWF_A"/>
</dbReference>
<dbReference type="Gene3D" id="3.40.50.410">
    <property type="entry name" value="von Willebrand factor, type A domain"/>
    <property type="match status" value="1"/>
</dbReference>
<feature type="region of interest" description="Disordered" evidence="1">
    <location>
        <begin position="322"/>
        <end position="350"/>
    </location>
</feature>
<evidence type="ECO:0000259" key="3">
    <source>
        <dbReference type="PROSITE" id="PS50234"/>
    </source>
</evidence>
<keyword evidence="2" id="KW-0732">Signal</keyword>
<comment type="caution">
    <text evidence="4">The sequence shown here is derived from an EMBL/GenBank/DDBJ whole genome shotgun (WGS) entry which is preliminary data.</text>
</comment>
<dbReference type="SMART" id="SM00327">
    <property type="entry name" value="VWA"/>
    <property type="match status" value="1"/>
</dbReference>
<feature type="signal peptide" evidence="2">
    <location>
        <begin position="1"/>
        <end position="23"/>
    </location>
</feature>
<reference evidence="4 5" key="1">
    <citation type="submission" date="2007-06" db="EMBL/GenBank/DDBJ databases">
        <authorList>
            <person name="Shimkets L."/>
            <person name="Ferriera S."/>
            <person name="Johnson J."/>
            <person name="Kravitz S."/>
            <person name="Beeson K."/>
            <person name="Sutton G."/>
            <person name="Rogers Y.-H."/>
            <person name="Friedman R."/>
            <person name="Frazier M."/>
            <person name="Venter J.C."/>
        </authorList>
    </citation>
    <scope>NUCLEOTIDE SEQUENCE [LARGE SCALE GENOMIC DNA]</scope>
    <source>
        <strain evidence="4 5">SIR-1</strain>
    </source>
</reference>
<protein>
    <recommendedName>
        <fullName evidence="3">VWFA domain-containing protein</fullName>
    </recommendedName>
</protein>
<organism evidence="4 5">
    <name type="scientific">Plesiocystis pacifica SIR-1</name>
    <dbReference type="NCBI Taxonomy" id="391625"/>
    <lineage>
        <taxon>Bacteria</taxon>
        <taxon>Pseudomonadati</taxon>
        <taxon>Myxococcota</taxon>
        <taxon>Polyangia</taxon>
        <taxon>Nannocystales</taxon>
        <taxon>Nannocystaceae</taxon>
        <taxon>Plesiocystis</taxon>
    </lineage>
</organism>
<evidence type="ECO:0000313" key="4">
    <source>
        <dbReference type="EMBL" id="EDM76520.1"/>
    </source>
</evidence>
<sequence length="350" mass="37286">MLPAMPSSRLLHSALSLSIAASATLGLTGCGLALTQIQTAADKPSNVAVYFKVEDGKGEPVGGMTAEQFEIYEDGELVSVLESQQTILNPEVAASHYTLLLIDMSGSVVDSDDATKVTEAALLFTSEVESNNKVAIYAFDGEEKIHKISDFTGSEGAAEARANSLAGFQPKDKSTNLNGAIVQGLEVLDEGLEKAKNPLRLGTLVVFTDGTDRASRVSEDEMLSAVKDTPYEVFAIGLGAELSEGDLQKIGKSGTALAKDSGEIQTAFESIGERIEKLTRSYYLLSYCSPARAGEHTVTIKAKHTPEGKKKEEVGDLESEFDAEGFDKGCDPNQKPKFDITKGDSLSTEE</sequence>
<feature type="chain" id="PRO_5002695397" description="VWFA domain-containing protein" evidence="2">
    <location>
        <begin position="24"/>
        <end position="350"/>
    </location>
</feature>
<proteinExistence type="predicted"/>
<evidence type="ECO:0000313" key="5">
    <source>
        <dbReference type="Proteomes" id="UP000005801"/>
    </source>
</evidence>
<dbReference type="SUPFAM" id="SSF53300">
    <property type="entry name" value="vWA-like"/>
    <property type="match status" value="1"/>
</dbReference>
<dbReference type="Pfam" id="PF13519">
    <property type="entry name" value="VWA_2"/>
    <property type="match status" value="1"/>
</dbReference>
<feature type="domain" description="VWFA" evidence="3">
    <location>
        <begin position="97"/>
        <end position="278"/>
    </location>
</feature>
<dbReference type="eggNOG" id="COG2304">
    <property type="taxonomic scope" value="Bacteria"/>
</dbReference>
<keyword evidence="5" id="KW-1185">Reference proteome</keyword>
<gene>
    <name evidence="4" type="ORF">PPSIR1_23234</name>
</gene>
<accession>A6GC71</accession>
<name>A6GC71_9BACT</name>